<dbReference type="PROSITE" id="PS01124">
    <property type="entry name" value="HTH_ARAC_FAMILY_2"/>
    <property type="match status" value="1"/>
</dbReference>
<evidence type="ECO:0000313" key="8">
    <source>
        <dbReference type="Proteomes" id="UP001242342"/>
    </source>
</evidence>
<dbReference type="SMART" id="SM00342">
    <property type="entry name" value="HTH_ARAC"/>
    <property type="match status" value="1"/>
</dbReference>
<protein>
    <submittedName>
        <fullName evidence="6">AraC family transcriptional regulator</fullName>
    </submittedName>
</protein>
<dbReference type="PANTHER" id="PTHR43280:SF2">
    <property type="entry name" value="HTH-TYPE TRANSCRIPTIONAL REGULATOR EXSA"/>
    <property type="match status" value="1"/>
</dbReference>
<dbReference type="EMBL" id="PDUU01000006">
    <property type="protein sequence ID" value="PHN97629.1"/>
    <property type="molecule type" value="Genomic_DNA"/>
</dbReference>
<dbReference type="Pfam" id="PF22200">
    <property type="entry name" value="ExsA_N"/>
    <property type="match status" value="1"/>
</dbReference>
<evidence type="ECO:0000256" key="1">
    <source>
        <dbReference type="ARBA" id="ARBA00023015"/>
    </source>
</evidence>
<dbReference type="RefSeq" id="WP_099215346.1">
    <property type="nucleotide sequence ID" value="NZ_JAUYVU010000008.1"/>
</dbReference>
<name>A0A2G1BUV1_9FLAO</name>
<reference evidence="6 7" key="1">
    <citation type="journal article" date="2016" name="Nat. Commun.">
        <title>Microbial interactions lead to rapid micro-scale successions on model marine particles.</title>
        <authorList>
            <person name="Datta M.S."/>
            <person name="Sliwerska E."/>
            <person name="Gore J."/>
            <person name="Polz M.F."/>
            <person name="Cordero O.X."/>
        </authorList>
    </citation>
    <scope>NUCLEOTIDE SEQUENCE [LARGE SCALE GENOMIC DNA]</scope>
    <source>
        <strain evidence="6 7">4G03</strain>
    </source>
</reference>
<organism evidence="6 7">
    <name type="scientific">Tenacibaculum discolor</name>
    <dbReference type="NCBI Taxonomy" id="361581"/>
    <lineage>
        <taxon>Bacteria</taxon>
        <taxon>Pseudomonadati</taxon>
        <taxon>Bacteroidota</taxon>
        <taxon>Flavobacteriia</taxon>
        <taxon>Flavobacteriales</taxon>
        <taxon>Flavobacteriaceae</taxon>
        <taxon>Tenacibaculum</taxon>
    </lineage>
</organism>
<evidence type="ECO:0000313" key="5">
    <source>
        <dbReference type="EMBL" id="MDP2541956.1"/>
    </source>
</evidence>
<evidence type="ECO:0000313" key="7">
    <source>
        <dbReference type="Proteomes" id="UP000222163"/>
    </source>
</evidence>
<dbReference type="PANTHER" id="PTHR43280">
    <property type="entry name" value="ARAC-FAMILY TRANSCRIPTIONAL REGULATOR"/>
    <property type="match status" value="1"/>
</dbReference>
<dbReference type="AlphaFoldDB" id="A0A2G1BUV1"/>
<keyword evidence="8" id="KW-1185">Reference proteome</keyword>
<dbReference type="GO" id="GO:0043565">
    <property type="term" value="F:sequence-specific DNA binding"/>
    <property type="evidence" value="ECO:0007669"/>
    <property type="project" value="InterPro"/>
</dbReference>
<feature type="domain" description="HTH araC/xylS-type" evidence="4">
    <location>
        <begin position="169"/>
        <end position="264"/>
    </location>
</feature>
<proteinExistence type="predicted"/>
<keyword evidence="3" id="KW-0804">Transcription</keyword>
<evidence type="ECO:0000256" key="2">
    <source>
        <dbReference type="ARBA" id="ARBA00023125"/>
    </source>
</evidence>
<evidence type="ECO:0000259" key="4">
    <source>
        <dbReference type="PROSITE" id="PS01124"/>
    </source>
</evidence>
<gene>
    <name evidence="6" type="ORF">CSC81_08565</name>
    <name evidence="5" type="ORF">Q8W23_10770</name>
</gene>
<keyword evidence="2" id="KW-0238">DNA-binding</keyword>
<reference evidence="5 8" key="3">
    <citation type="submission" date="2023-07" db="EMBL/GenBank/DDBJ databases">
        <title>Genome content predicts the carbon catabolic preferences of heterotrophic bacteria.</title>
        <authorList>
            <person name="Gralka M."/>
        </authorList>
    </citation>
    <scope>NUCLEOTIDE SEQUENCE [LARGE SCALE GENOMIC DNA]</scope>
    <source>
        <strain evidence="5 8">4G03</strain>
    </source>
</reference>
<dbReference type="EMBL" id="JAUYVU010000008">
    <property type="protein sequence ID" value="MDP2541956.1"/>
    <property type="molecule type" value="Genomic_DNA"/>
</dbReference>
<keyword evidence="1" id="KW-0805">Transcription regulation</keyword>
<dbReference type="GO" id="GO:0003700">
    <property type="term" value="F:DNA-binding transcription factor activity"/>
    <property type="evidence" value="ECO:0007669"/>
    <property type="project" value="InterPro"/>
</dbReference>
<comment type="caution">
    <text evidence="6">The sequence shown here is derived from an EMBL/GenBank/DDBJ whole genome shotgun (WGS) entry which is preliminary data.</text>
</comment>
<dbReference type="InterPro" id="IPR018060">
    <property type="entry name" value="HTH_AraC"/>
</dbReference>
<evidence type="ECO:0000256" key="3">
    <source>
        <dbReference type="ARBA" id="ARBA00023163"/>
    </source>
</evidence>
<evidence type="ECO:0000313" key="6">
    <source>
        <dbReference type="EMBL" id="PHN97629.1"/>
    </source>
</evidence>
<reference evidence="6" key="2">
    <citation type="submission" date="2017-10" db="EMBL/GenBank/DDBJ databases">
        <authorList>
            <person name="Enke T.N."/>
            <person name="Cordero O.X."/>
        </authorList>
    </citation>
    <scope>NUCLEOTIDE SEQUENCE</scope>
    <source>
        <strain evidence="6">4G03</strain>
    </source>
</reference>
<dbReference type="Proteomes" id="UP000222163">
    <property type="component" value="Unassembled WGS sequence"/>
</dbReference>
<dbReference type="SUPFAM" id="SSF46689">
    <property type="entry name" value="Homeodomain-like"/>
    <property type="match status" value="2"/>
</dbReference>
<dbReference type="Proteomes" id="UP001242342">
    <property type="component" value="Unassembled WGS sequence"/>
</dbReference>
<dbReference type="InterPro" id="IPR009057">
    <property type="entry name" value="Homeodomain-like_sf"/>
</dbReference>
<accession>A0A2G1BUV1</accession>
<dbReference type="Gene3D" id="1.10.10.60">
    <property type="entry name" value="Homeodomain-like"/>
    <property type="match status" value="1"/>
</dbReference>
<dbReference type="InterPro" id="IPR054015">
    <property type="entry name" value="ExsA-like_N"/>
</dbReference>
<sequence length="264" mass="31077">MQQDRTRNNILFSCLGQEKKDFQPFVEDHAVSFVIDGSMIINDGKEATEYNEKKVGFISKNQLVKTQKIPKNNKPFLSISVMLPKELLFQYSKENNIKPKGVFIGKPNFIFPYDLYLKTFFDSMIPYFENPQALTDKLAQLKTLELIELLLRDDRMQNILFNFQEDFKLDLEAYMNKNYMHNIPLEQFAQLTGRSISTFKRDFQNIYKTTPNKWLIKKRLELAHYLISKKDQKPSEVYFDVGFVNLSHFSRSFKAEFGKSPSEI</sequence>
<dbReference type="Pfam" id="PF12833">
    <property type="entry name" value="HTH_18"/>
    <property type="match status" value="1"/>
</dbReference>